<feature type="transmembrane region" description="Helical" evidence="11">
    <location>
        <begin position="116"/>
        <end position="135"/>
    </location>
</feature>
<evidence type="ECO:0000313" key="14">
    <source>
        <dbReference type="Proteomes" id="UP001552299"/>
    </source>
</evidence>
<dbReference type="EMBL" id="JANQDX010000006">
    <property type="protein sequence ID" value="KAL0922074.1"/>
    <property type="molecule type" value="Genomic_DNA"/>
</dbReference>
<evidence type="ECO:0000256" key="8">
    <source>
        <dbReference type="ARBA" id="ARBA00023286"/>
    </source>
</evidence>
<dbReference type="PANTHER" id="PTHR45651:SF9">
    <property type="entry name" value="CYCLIC NUCLEOTIDE-GATED ION CHANNEL 14-RELATED"/>
    <property type="match status" value="1"/>
</dbReference>
<dbReference type="Proteomes" id="UP001552299">
    <property type="component" value="Unassembled WGS sequence"/>
</dbReference>
<dbReference type="GO" id="GO:0012505">
    <property type="term" value="C:endomembrane system"/>
    <property type="evidence" value="ECO:0007669"/>
    <property type="project" value="UniProtKB-SubCell"/>
</dbReference>
<keyword evidence="9" id="KW-0407">Ion channel</keyword>
<feature type="region of interest" description="Disordered" evidence="10">
    <location>
        <begin position="678"/>
        <end position="709"/>
    </location>
</feature>
<keyword evidence="3" id="KW-0813">Transport</keyword>
<keyword evidence="14" id="KW-1185">Reference proteome</keyword>
<feature type="transmembrane region" description="Helical" evidence="11">
    <location>
        <begin position="74"/>
        <end position="95"/>
    </location>
</feature>
<dbReference type="PRINTS" id="PR01463">
    <property type="entry name" value="EAGCHANLFMLY"/>
</dbReference>
<keyword evidence="5 11" id="KW-1133">Transmembrane helix</keyword>
<accession>A0ABD0VAJ6</accession>
<evidence type="ECO:0000313" key="13">
    <source>
        <dbReference type="EMBL" id="KAL0922074.1"/>
    </source>
</evidence>
<dbReference type="SUPFAM" id="SSF51206">
    <property type="entry name" value="cAMP-binding domain-like"/>
    <property type="match status" value="1"/>
</dbReference>
<dbReference type="InterPro" id="IPR018490">
    <property type="entry name" value="cNMP-bd_dom_sf"/>
</dbReference>
<dbReference type="Pfam" id="PF00027">
    <property type="entry name" value="cNMP_binding"/>
    <property type="match status" value="1"/>
</dbReference>
<feature type="transmembrane region" description="Helical" evidence="11">
    <location>
        <begin position="240"/>
        <end position="262"/>
    </location>
</feature>
<protein>
    <recommendedName>
        <fullName evidence="12">Cyclic nucleotide-binding domain-containing protein</fullName>
    </recommendedName>
</protein>
<dbReference type="FunFam" id="2.60.120.10:FF:000024">
    <property type="entry name" value="Cyclic nucleotide-gated ion channel 1"/>
    <property type="match status" value="1"/>
</dbReference>
<comment type="subcellular location">
    <subcellularLocation>
        <location evidence="1">Endomembrane system</location>
        <topology evidence="1">Multi-pass membrane protein</topology>
    </subcellularLocation>
</comment>
<feature type="compositionally biased region" description="Basic and acidic residues" evidence="10">
    <location>
        <begin position="688"/>
        <end position="709"/>
    </location>
</feature>
<evidence type="ECO:0000256" key="10">
    <source>
        <dbReference type="SAM" id="MobiDB-lite"/>
    </source>
</evidence>
<feature type="domain" description="Cyclic nucleotide-binding" evidence="12">
    <location>
        <begin position="475"/>
        <end position="577"/>
    </location>
</feature>
<name>A0ABD0VAJ6_DENTH</name>
<evidence type="ECO:0000259" key="12">
    <source>
        <dbReference type="PROSITE" id="PS50042"/>
    </source>
</evidence>
<keyword evidence="7 11" id="KW-0472">Membrane</keyword>
<evidence type="ECO:0000256" key="2">
    <source>
        <dbReference type="ARBA" id="ARBA00010486"/>
    </source>
</evidence>
<evidence type="ECO:0000256" key="6">
    <source>
        <dbReference type="ARBA" id="ARBA00023065"/>
    </source>
</evidence>
<keyword evidence="6" id="KW-0406">Ion transport</keyword>
<evidence type="ECO:0000256" key="9">
    <source>
        <dbReference type="ARBA" id="ARBA00023303"/>
    </source>
</evidence>
<dbReference type="InterPro" id="IPR014710">
    <property type="entry name" value="RmlC-like_jellyroll"/>
</dbReference>
<feature type="transmembrane region" description="Helical" evidence="11">
    <location>
        <begin position="367"/>
        <end position="389"/>
    </location>
</feature>
<sequence>MVGFTRFENETLLTRERTMRLYDGEKKSSAKPIYQSIKPGEALPTKAIPEVTLDDNDPWKKWIFDPGSDVMIKWNHVFLTTGLIALFIDPLYFYLSSIENGDQISCVKKMDWGLRLAVTICRSIADTFYLLHIFFKFRTAFIAPNSRVFGRGELVMDPKQIAKRYLKTEFFIDLAAALPLPQIVVWLVIPGARHLNPQKNNTTLALIVLIQYIPRLYLIFPMSQQIIKATGVVTKTAWAGAAYNLLLYMIASNVIGAAYYLLTIDRQTTCWKSECRLENGTSGAPCKMEYLDCDFISVVDPTWASNTSVFATCNASDDSISFNFGIYQNALTTGAVSTNFFRKYFYSLWWGLQNLSTFGQGLTSSTFVWETSFCILIALLGLILLAHLIGNMETYLQSVTIKLEEWRLKRRDTEQWMKHRQLPQELRERVKRFVQYKWFATRGVDEESLLQDLPGDLRRDIQRHLCLDLVRRVPFFSQMDDPLLDAICERLVSSLNTEGTYIVREGDPVTEMLFVIRGKLESSTTNGGRTGFFNSIILRAGDFCGEELLSWALLPTTNLPSSTRTVRALVEVEAFALRAEDLNFVASQFRRLHSKKLQHTFRFYSQHWRTWAACFIQAWWRRYKRKMSKSLSLSDSFSSKAESLATHESEEETGRSPSNSSHLEQNIGAIMLPFKFSTSTRKGAQRRKGLDISKLRKPDEPDFSAHDYD</sequence>
<dbReference type="SUPFAM" id="SSF81324">
    <property type="entry name" value="Voltage-gated potassium channels"/>
    <property type="match status" value="1"/>
</dbReference>
<evidence type="ECO:0000256" key="7">
    <source>
        <dbReference type="ARBA" id="ARBA00023136"/>
    </source>
</evidence>
<feature type="transmembrane region" description="Helical" evidence="11">
    <location>
        <begin position="170"/>
        <end position="189"/>
    </location>
</feature>
<dbReference type="Gene3D" id="1.10.287.70">
    <property type="match status" value="1"/>
</dbReference>
<reference evidence="13 14" key="1">
    <citation type="journal article" date="2024" name="Plant Biotechnol. J.">
        <title>Dendrobium thyrsiflorum genome and its molecular insights into genes involved in important horticultural traits.</title>
        <authorList>
            <person name="Chen B."/>
            <person name="Wang J.Y."/>
            <person name="Zheng P.J."/>
            <person name="Li K.L."/>
            <person name="Liang Y.M."/>
            <person name="Chen X.F."/>
            <person name="Zhang C."/>
            <person name="Zhao X."/>
            <person name="He X."/>
            <person name="Zhang G.Q."/>
            <person name="Liu Z.J."/>
            <person name="Xu Q."/>
        </authorList>
    </citation>
    <scope>NUCLEOTIDE SEQUENCE [LARGE SCALE GENOMIC DNA]</scope>
    <source>
        <strain evidence="13">GZMU011</strain>
    </source>
</reference>
<comment type="similarity">
    <text evidence="2">Belongs to the cyclic nucleotide-gated cation channel (TC 1.A.1.5) family.</text>
</comment>
<feature type="transmembrane region" description="Helical" evidence="11">
    <location>
        <begin position="201"/>
        <end position="220"/>
    </location>
</feature>
<dbReference type="GO" id="GO:0034220">
    <property type="term" value="P:monoatomic ion transmembrane transport"/>
    <property type="evidence" value="ECO:0007669"/>
    <property type="project" value="UniProtKB-KW"/>
</dbReference>
<proteinExistence type="inferred from homology"/>
<dbReference type="InterPro" id="IPR005821">
    <property type="entry name" value="Ion_trans_dom"/>
</dbReference>
<evidence type="ECO:0000256" key="1">
    <source>
        <dbReference type="ARBA" id="ARBA00004127"/>
    </source>
</evidence>
<dbReference type="SMART" id="SM00100">
    <property type="entry name" value="cNMP"/>
    <property type="match status" value="1"/>
</dbReference>
<dbReference type="Gene3D" id="2.60.120.10">
    <property type="entry name" value="Jelly Rolls"/>
    <property type="match status" value="1"/>
</dbReference>
<keyword evidence="8" id="KW-1071">Ligand-gated ion channel</keyword>
<comment type="caution">
    <text evidence="13">The sequence shown here is derived from an EMBL/GenBank/DDBJ whole genome shotgun (WGS) entry which is preliminary data.</text>
</comment>
<dbReference type="AlphaFoldDB" id="A0ABD0VAJ6"/>
<keyword evidence="4 11" id="KW-0812">Transmembrane</keyword>
<evidence type="ECO:0000256" key="3">
    <source>
        <dbReference type="ARBA" id="ARBA00022448"/>
    </source>
</evidence>
<dbReference type="PANTHER" id="PTHR45651">
    <property type="entry name" value="CYCLIC NUCLEOTIDE-GATED ION CHANNEL 15-RELATED-RELATED"/>
    <property type="match status" value="1"/>
</dbReference>
<evidence type="ECO:0000256" key="5">
    <source>
        <dbReference type="ARBA" id="ARBA00022989"/>
    </source>
</evidence>
<dbReference type="InterPro" id="IPR003938">
    <property type="entry name" value="K_chnl_volt-dep_EAG/ELK/ERG"/>
</dbReference>
<dbReference type="FunFam" id="1.10.287.630:FF:000003">
    <property type="entry name" value="Cyclic nucleotide-gated ion channel 1"/>
    <property type="match status" value="1"/>
</dbReference>
<evidence type="ECO:0000256" key="4">
    <source>
        <dbReference type="ARBA" id="ARBA00022692"/>
    </source>
</evidence>
<dbReference type="Pfam" id="PF00520">
    <property type="entry name" value="Ion_trans"/>
    <property type="match status" value="1"/>
</dbReference>
<dbReference type="CDD" id="cd00038">
    <property type="entry name" value="CAP_ED"/>
    <property type="match status" value="1"/>
</dbReference>
<dbReference type="InterPro" id="IPR000595">
    <property type="entry name" value="cNMP-bd_dom"/>
</dbReference>
<organism evidence="13 14">
    <name type="scientific">Dendrobium thyrsiflorum</name>
    <name type="common">Pinecone-like raceme dendrobium</name>
    <name type="synonym">Orchid</name>
    <dbReference type="NCBI Taxonomy" id="117978"/>
    <lineage>
        <taxon>Eukaryota</taxon>
        <taxon>Viridiplantae</taxon>
        <taxon>Streptophyta</taxon>
        <taxon>Embryophyta</taxon>
        <taxon>Tracheophyta</taxon>
        <taxon>Spermatophyta</taxon>
        <taxon>Magnoliopsida</taxon>
        <taxon>Liliopsida</taxon>
        <taxon>Asparagales</taxon>
        <taxon>Orchidaceae</taxon>
        <taxon>Epidendroideae</taxon>
        <taxon>Malaxideae</taxon>
        <taxon>Dendrobiinae</taxon>
        <taxon>Dendrobium</taxon>
    </lineage>
</organism>
<gene>
    <name evidence="13" type="ORF">M5K25_006036</name>
</gene>
<dbReference type="Gene3D" id="1.10.287.630">
    <property type="entry name" value="Helix hairpin bin"/>
    <property type="match status" value="1"/>
</dbReference>
<dbReference type="PROSITE" id="PS50042">
    <property type="entry name" value="CNMP_BINDING_3"/>
    <property type="match status" value="1"/>
</dbReference>
<evidence type="ECO:0000256" key="11">
    <source>
        <dbReference type="SAM" id="Phobius"/>
    </source>
</evidence>